<feature type="transmembrane region" description="Helical" evidence="1">
    <location>
        <begin position="76"/>
        <end position="96"/>
    </location>
</feature>
<keyword evidence="1" id="KW-0472">Membrane</keyword>
<organism evidence="3 4">
    <name type="scientific">Streptomyces mooreae</name>
    <dbReference type="NCBI Taxonomy" id="3075523"/>
    <lineage>
        <taxon>Bacteria</taxon>
        <taxon>Bacillati</taxon>
        <taxon>Actinomycetota</taxon>
        <taxon>Actinomycetes</taxon>
        <taxon>Kitasatosporales</taxon>
        <taxon>Streptomycetaceae</taxon>
        <taxon>Streptomyces</taxon>
    </lineage>
</organism>
<keyword evidence="1" id="KW-1133">Transmembrane helix</keyword>
<evidence type="ECO:0000256" key="1">
    <source>
        <dbReference type="SAM" id="Phobius"/>
    </source>
</evidence>
<evidence type="ECO:0000313" key="4">
    <source>
        <dbReference type="Proteomes" id="UP001180551"/>
    </source>
</evidence>
<evidence type="ECO:0000259" key="2">
    <source>
        <dbReference type="Pfam" id="PF23866"/>
    </source>
</evidence>
<evidence type="ECO:0000313" key="3">
    <source>
        <dbReference type="EMBL" id="MDT0457662.1"/>
    </source>
</evidence>
<dbReference type="RefSeq" id="WP_311624778.1">
    <property type="nucleotide sequence ID" value="NZ_JAVRFE010000022.1"/>
</dbReference>
<dbReference type="Proteomes" id="UP001180551">
    <property type="component" value="Unassembled WGS sequence"/>
</dbReference>
<keyword evidence="1" id="KW-0812">Transmembrane</keyword>
<feature type="domain" description="DUF7224" evidence="2">
    <location>
        <begin position="144"/>
        <end position="274"/>
    </location>
</feature>
<protein>
    <recommendedName>
        <fullName evidence="2">DUF7224 domain-containing protein</fullName>
    </recommendedName>
</protein>
<comment type="caution">
    <text evidence="3">The sequence shown here is derived from an EMBL/GenBank/DDBJ whole genome shotgun (WGS) entry which is preliminary data.</text>
</comment>
<name>A0ABU2T9S7_9ACTN</name>
<dbReference type="EMBL" id="JAVRFE010000022">
    <property type="protein sequence ID" value="MDT0457662.1"/>
    <property type="molecule type" value="Genomic_DNA"/>
</dbReference>
<proteinExistence type="predicted"/>
<keyword evidence="4" id="KW-1185">Reference proteome</keyword>
<accession>A0ABU2T9S7</accession>
<gene>
    <name evidence="3" type="ORF">RM550_18275</name>
</gene>
<feature type="transmembrane region" description="Helical" evidence="1">
    <location>
        <begin position="102"/>
        <end position="120"/>
    </location>
</feature>
<reference evidence="3" key="1">
    <citation type="submission" date="2024-05" db="EMBL/GenBank/DDBJ databases">
        <title>30 novel species of actinomycetes from the DSMZ collection.</title>
        <authorList>
            <person name="Nouioui I."/>
        </authorList>
    </citation>
    <scope>NUCLEOTIDE SEQUENCE</scope>
    <source>
        <strain evidence="3">DSM 41527</strain>
    </source>
</reference>
<sequence>MMVVVEVTVAVAHIAAGYVAGLILPRLLAAPTALVASFLWMAYPAAMNDPSWLRQLNGHNFNGCCALDQVPDVRGFGAAAVVAAGVTIACVVWISLRGVPRLLGPAVLGLALVAGCVMAAPMGHRSAQPRDLAELDCRTGPSGICLWPEQQGAAQSIEKWGALARRHLEAAGVRPAQKVKVMTARPGQDEVASVMAFSAVPQDIPSCARTGQWPGSQATGPVMAWLAITAGAQPEGLVGSNVEADVRLAQKVRSLPLAGQQRWFHRNAATLSRCDKQPDLAPEHFVSGAAL</sequence>
<dbReference type="Pfam" id="PF23866">
    <property type="entry name" value="DUF7224"/>
    <property type="match status" value="1"/>
</dbReference>
<dbReference type="InterPro" id="IPR055648">
    <property type="entry name" value="DUF7224"/>
</dbReference>